<dbReference type="GO" id="GO:0034501">
    <property type="term" value="P:protein localization to kinetochore"/>
    <property type="evidence" value="ECO:0007669"/>
    <property type="project" value="TreeGrafter"/>
</dbReference>
<keyword evidence="6" id="KW-1185">Reference proteome</keyword>
<dbReference type="Pfam" id="PF14920">
    <property type="entry name" value="MTBP_C"/>
    <property type="match status" value="1"/>
</dbReference>
<reference evidence="5" key="2">
    <citation type="submission" date="2025-09" db="UniProtKB">
        <authorList>
            <consortium name="Ensembl"/>
        </authorList>
    </citation>
    <scope>IDENTIFICATION</scope>
</reference>
<protein>
    <recommendedName>
        <fullName evidence="7">Mdm2-binding protein</fullName>
    </recommendedName>
</protein>
<reference evidence="5" key="1">
    <citation type="submission" date="2025-08" db="UniProtKB">
        <authorList>
            <consortium name="Ensembl"/>
        </authorList>
    </citation>
    <scope>IDENTIFICATION</scope>
</reference>
<feature type="compositionally biased region" description="Low complexity" evidence="1">
    <location>
        <begin position="713"/>
        <end position="734"/>
    </location>
</feature>
<dbReference type="AlphaFoldDB" id="A0A8C4ES80"/>
<evidence type="ECO:0000256" key="1">
    <source>
        <dbReference type="SAM" id="MobiDB-lite"/>
    </source>
</evidence>
<proteinExistence type="predicted"/>
<feature type="domain" description="DM2" evidence="2">
    <location>
        <begin position="1"/>
        <end position="221"/>
    </location>
</feature>
<evidence type="ECO:0000313" key="6">
    <source>
        <dbReference type="Proteomes" id="UP000694389"/>
    </source>
</evidence>
<dbReference type="InterPro" id="IPR039061">
    <property type="entry name" value="MTBP"/>
</dbReference>
<dbReference type="PANTHER" id="PTHR14382">
    <property type="entry name" value="MDM2-BINDING PROTEIN"/>
    <property type="match status" value="1"/>
</dbReference>
<dbReference type="Pfam" id="PF14918">
    <property type="entry name" value="MTBP_N"/>
    <property type="match status" value="1"/>
</dbReference>
<accession>A0A8C4ES80</accession>
<evidence type="ECO:0000259" key="2">
    <source>
        <dbReference type="Pfam" id="PF14918"/>
    </source>
</evidence>
<feature type="compositionally biased region" description="Low complexity" evidence="1">
    <location>
        <begin position="695"/>
        <end position="706"/>
    </location>
</feature>
<organism evidence="5 6">
    <name type="scientific">Dicentrarchus labrax</name>
    <name type="common">European seabass</name>
    <name type="synonym">Morone labrax</name>
    <dbReference type="NCBI Taxonomy" id="13489"/>
    <lineage>
        <taxon>Eukaryota</taxon>
        <taxon>Metazoa</taxon>
        <taxon>Chordata</taxon>
        <taxon>Craniata</taxon>
        <taxon>Vertebrata</taxon>
        <taxon>Euteleostomi</taxon>
        <taxon>Actinopterygii</taxon>
        <taxon>Neopterygii</taxon>
        <taxon>Teleostei</taxon>
        <taxon>Neoteleostei</taxon>
        <taxon>Acanthomorphata</taxon>
        <taxon>Eupercaria</taxon>
        <taxon>Moronidae</taxon>
        <taxon>Dicentrarchus</taxon>
    </lineage>
</organism>
<dbReference type="GO" id="GO:0000776">
    <property type="term" value="C:kinetochore"/>
    <property type="evidence" value="ECO:0007669"/>
    <property type="project" value="TreeGrafter"/>
</dbReference>
<gene>
    <name evidence="5" type="primary">mtbp</name>
</gene>
<evidence type="ECO:0000259" key="3">
    <source>
        <dbReference type="Pfam" id="PF14919"/>
    </source>
</evidence>
<dbReference type="PANTHER" id="PTHR14382:SF1">
    <property type="entry name" value="MDM2-BINDING PROTEIN"/>
    <property type="match status" value="1"/>
</dbReference>
<dbReference type="GeneTree" id="ENSGT00390000003305"/>
<dbReference type="InterPro" id="IPR029418">
    <property type="entry name" value="MTBP_C"/>
</dbReference>
<feature type="domain" description="DM2" evidence="3">
    <location>
        <begin position="245"/>
        <end position="572"/>
    </location>
</feature>
<evidence type="ECO:0000259" key="4">
    <source>
        <dbReference type="Pfam" id="PF14920"/>
    </source>
</evidence>
<dbReference type="Proteomes" id="UP000694389">
    <property type="component" value="Unassembled WGS sequence"/>
</dbReference>
<dbReference type="GO" id="GO:0007089">
    <property type="term" value="P:traversing start control point of mitotic cell cycle"/>
    <property type="evidence" value="ECO:0007669"/>
    <property type="project" value="TreeGrafter"/>
</dbReference>
<dbReference type="Ensembl" id="ENSDLAT00005025175.2">
    <property type="protein sequence ID" value="ENSDLAP00005023527.1"/>
    <property type="gene ID" value="ENSDLAG00005010770.2"/>
</dbReference>
<feature type="domain" description="MDN2-binding protein C-terminal" evidence="4">
    <location>
        <begin position="576"/>
        <end position="737"/>
    </location>
</feature>
<evidence type="ECO:0000313" key="5">
    <source>
        <dbReference type="Ensembl" id="ENSDLAP00005023527.1"/>
    </source>
</evidence>
<dbReference type="InterPro" id="IPR029421">
    <property type="entry name" value="MTBP_N"/>
</dbReference>
<sequence>MDRYVLVISFLKQIHDRLVDISTQESVRGISVFPACSLSGSPSVQRWYFALQACQGVTQFCSSDWEELGTCHQKTDSEEEKSTAVESCLSSLSNQDGDQRRGKTVSNEFLYGLSHFSPSGKALLDVLVLGSAEQSPPIKDLLPLLGALKHLSCWHAAKITVVTQHTTGWQKAASYLSACLVEPTDLDNCIDHKEVWRGGLVIREKKYVSELRFDGFSLRCPVQQKTGSSLLRAPYVTTDHKLQSEVFHYYAPVLDLVQLVDLSGLPKFLMSGTQFELNLSMKSMKAKLLLDQLRSLRGKVGALFSLSCIITPITQPAASQLSSQRWRESITRRPKSFSVPDVEVKGESAHYFLLVQGSEDVGCGACRVRMLHSDSQINGAAAMATVSGLLREKSLSSSGGAVGNILYSLPCLQGDSLLKRERKVTQVQILLLKEYLRQKEEASASTSIPVNDLKVILNLAREQYLKMIDSTLPSTATCLIGEKESMTVSNLQSDWPERSVLHNLENLQRRRQKRRFGLLGAGSSDSLLGPKDSQKGSTALLDAKELLKYFTSDGLPVGELQPLAINRGNNVFQLSPDLSPRRVSQMPFNKASASHYHGIEFCLDNLRSLDRDQAFVKLQSRLIRYETQTTCSKEPCALPFALSPAPSPAVMSESGSVPDGETLQNADVARLKRRPWDTDVIGGHPRKRLVKSESSDSLCSQSSGSSGTHPAIRSLRQQPSRSQSTSSSNSPASSSKRHSQFMLLDVVAKTLKQHGITAEHECSEACSKRLFDISKFYLKDLKTSRGLHDEMKKAAGSNVKQVIAWVLEKTSKK</sequence>
<feature type="region of interest" description="Disordered" evidence="1">
    <location>
        <begin position="644"/>
        <end position="739"/>
    </location>
</feature>
<dbReference type="Pfam" id="PF14919">
    <property type="entry name" value="MTBP_mid"/>
    <property type="match status" value="1"/>
</dbReference>
<dbReference type="InterPro" id="IPR029420">
    <property type="entry name" value="MTBP_central"/>
</dbReference>
<name>A0A8C4ES80_DICLA</name>
<dbReference type="GO" id="GO:0031396">
    <property type="term" value="P:regulation of protein ubiquitination"/>
    <property type="evidence" value="ECO:0007669"/>
    <property type="project" value="InterPro"/>
</dbReference>
<evidence type="ECO:0008006" key="7">
    <source>
        <dbReference type="Google" id="ProtNLM"/>
    </source>
</evidence>